<feature type="chain" id="PRO_5012602294" evidence="1">
    <location>
        <begin position="22"/>
        <end position="174"/>
    </location>
</feature>
<feature type="signal peptide" evidence="1">
    <location>
        <begin position="1"/>
        <end position="21"/>
    </location>
</feature>
<dbReference type="Gene3D" id="1.20.120.450">
    <property type="entry name" value="dinb family like domain"/>
    <property type="match status" value="1"/>
</dbReference>
<dbReference type="Pfam" id="PF12867">
    <property type="entry name" value="DinB_2"/>
    <property type="match status" value="1"/>
</dbReference>
<evidence type="ECO:0000256" key="1">
    <source>
        <dbReference type="SAM" id="SignalP"/>
    </source>
</evidence>
<proteinExistence type="predicted"/>
<dbReference type="SUPFAM" id="SSF109854">
    <property type="entry name" value="DinB/YfiT-like putative metalloenzymes"/>
    <property type="match status" value="1"/>
</dbReference>
<dbReference type="RefSeq" id="WP_176441806.1">
    <property type="nucleotide sequence ID" value="NZ_FZOU01000006.1"/>
</dbReference>
<feature type="domain" description="DinB-like" evidence="2">
    <location>
        <begin position="37"/>
        <end position="140"/>
    </location>
</feature>
<keyword evidence="4" id="KW-1185">Reference proteome</keyword>
<name>A0A239L6L5_9BACT</name>
<dbReference type="InterPro" id="IPR024775">
    <property type="entry name" value="DinB-like"/>
</dbReference>
<dbReference type="EMBL" id="FZOU01000006">
    <property type="protein sequence ID" value="SNT25319.1"/>
    <property type="molecule type" value="Genomic_DNA"/>
</dbReference>
<dbReference type="InterPro" id="IPR034660">
    <property type="entry name" value="DinB/YfiT-like"/>
</dbReference>
<evidence type="ECO:0000259" key="2">
    <source>
        <dbReference type="Pfam" id="PF12867"/>
    </source>
</evidence>
<gene>
    <name evidence="3" type="ORF">SAMN05421770_106102</name>
</gene>
<dbReference type="AlphaFoldDB" id="A0A239L6L5"/>
<protein>
    <submittedName>
        <fullName evidence="3">Uncharacterized damage-inducible protein DinB (Forms a four-helix bundle)</fullName>
    </submittedName>
</protein>
<sequence length="174" mass="18429">MQKLAALVLALGCTAAAHAQAANPVLTSARQVFDQKSKLIVAAADEMPADKYSFKPTPAQWSYGKTIAHVVQGNTLVCAMIGGTPATGIAEVKETDSKEALIAALKASFDFCSKSLDATSDAKLGDEITFFGGRKTVRARALLELDIDVTDHYSQMASYLRLSGLLPPSAQPKK</sequence>
<accession>A0A239L6L5</accession>
<evidence type="ECO:0000313" key="4">
    <source>
        <dbReference type="Proteomes" id="UP000198356"/>
    </source>
</evidence>
<reference evidence="3 4" key="1">
    <citation type="submission" date="2017-06" db="EMBL/GenBank/DDBJ databases">
        <authorList>
            <person name="Kim H.J."/>
            <person name="Triplett B.A."/>
        </authorList>
    </citation>
    <scope>NUCLEOTIDE SEQUENCE [LARGE SCALE GENOMIC DNA]</scope>
    <source>
        <strain evidence="3 4">DSM 18704</strain>
    </source>
</reference>
<keyword evidence="1" id="KW-0732">Signal</keyword>
<dbReference type="Proteomes" id="UP000198356">
    <property type="component" value="Unassembled WGS sequence"/>
</dbReference>
<organism evidence="3 4">
    <name type="scientific">Granulicella rosea</name>
    <dbReference type="NCBI Taxonomy" id="474952"/>
    <lineage>
        <taxon>Bacteria</taxon>
        <taxon>Pseudomonadati</taxon>
        <taxon>Acidobacteriota</taxon>
        <taxon>Terriglobia</taxon>
        <taxon>Terriglobales</taxon>
        <taxon>Acidobacteriaceae</taxon>
        <taxon>Granulicella</taxon>
    </lineage>
</organism>
<evidence type="ECO:0000313" key="3">
    <source>
        <dbReference type="EMBL" id="SNT25319.1"/>
    </source>
</evidence>